<name>A0A3M7LUY9_9PLEO</name>
<keyword evidence="8 14" id="KW-1133">Transmembrane helix</keyword>
<dbReference type="GO" id="GO:0070631">
    <property type="term" value="P:spindle pole body localization"/>
    <property type="evidence" value="ECO:0007669"/>
    <property type="project" value="TreeGrafter"/>
</dbReference>
<evidence type="ECO:0000256" key="8">
    <source>
        <dbReference type="ARBA" id="ARBA00022989"/>
    </source>
</evidence>
<evidence type="ECO:0000256" key="13">
    <source>
        <dbReference type="SAM" id="MobiDB-lite"/>
    </source>
</evidence>
<evidence type="ECO:0000256" key="14">
    <source>
        <dbReference type="SAM" id="Phobius"/>
    </source>
</evidence>
<dbReference type="GO" id="GO:0015031">
    <property type="term" value="P:protein transport"/>
    <property type="evidence" value="ECO:0007669"/>
    <property type="project" value="UniProtKB-KW"/>
</dbReference>
<sequence>MAPAPPGTPVRPYRDYLTPALHRRFSKACRYTLLLCYAIACWMGEWDNCKWSGQDWVVYANFESVLWLWFPLGLTGIRTLLIFLSAVTIYLLRVSQWHVGQRHTETRVETFRKYFFRMSTLVTLFAYGFSAMMFIETYIWSRRPKDRLNFIEAGRMHERFRLNERPLYLRSLFYMLAVAQSGVHVWRDYDSIDVPAMKPKKERGDATGSAPARRAPKPRHVLIKQFKGMAFQSSFLAAIVAIVGCLLYFTLARHAIWGYYYSVGRYLWSLSKTSTPTGLAPFLPLCFMFLTEGTLIVVLWEFVNKTFDVYMAQEPLKNNQPITNDSKDPNGSLLQGIKSKKDTAIAFWELALITDAFPDRRKTIYMEIDRSKGATSKQATDRCLEEIKFLIHRITTGLDPAYNPTVSNGKEQPSAPVNLVPRISQPLKDDKAVTAAAPAPSTRLEHFEAAATSLAKSHSASGNAQQAYSREAIKRGVTQAQEGAKEAKSLFTKYYNTFVSTPIGALFRHSIARTAKIVVLGAPYSRISLICNATTAVVNLAVLSLTEDTLGRYHECIPEMIRVFTLALTQLDKYMDTVPIHWSDKDALAKDEAERRRVTEVEEVRTCLRDGLARVLGSFNEFLGGLGMTRLEIMDAKKALSSGGSGGGARRGQEMAEKR</sequence>
<dbReference type="GO" id="GO:0031965">
    <property type="term" value="C:nuclear membrane"/>
    <property type="evidence" value="ECO:0007669"/>
    <property type="project" value="UniProtKB-SubCell"/>
</dbReference>
<protein>
    <submittedName>
        <fullName evidence="15">Nuclear envelope</fullName>
    </submittedName>
</protein>
<feature type="transmembrane region" description="Helical" evidence="14">
    <location>
        <begin position="235"/>
        <end position="260"/>
    </location>
</feature>
<feature type="transmembrane region" description="Helical" evidence="14">
    <location>
        <begin position="114"/>
        <end position="135"/>
    </location>
</feature>
<dbReference type="GO" id="GO:0106166">
    <property type="term" value="F:spindle pole body-nuclear membrane anchor activity"/>
    <property type="evidence" value="ECO:0007669"/>
    <property type="project" value="TreeGrafter"/>
</dbReference>
<dbReference type="GO" id="GO:0006999">
    <property type="term" value="P:nuclear pore organization"/>
    <property type="evidence" value="ECO:0007669"/>
    <property type="project" value="TreeGrafter"/>
</dbReference>
<keyword evidence="16" id="KW-1185">Reference proteome</keyword>
<keyword evidence="11 14" id="KW-0472">Membrane</keyword>
<comment type="subcellular location">
    <subcellularLocation>
        <location evidence="1">Nucleus membrane</location>
        <topology evidence="1">Multi-pass membrane protein</topology>
    </subcellularLocation>
    <subcellularLocation>
        <location evidence="2">Nucleus</location>
        <location evidence="2">Nuclear pore complex</location>
    </subcellularLocation>
</comment>
<evidence type="ECO:0000256" key="5">
    <source>
        <dbReference type="ARBA" id="ARBA00022692"/>
    </source>
</evidence>
<dbReference type="OrthoDB" id="67850at2759"/>
<feature type="transmembrane region" description="Helical" evidence="14">
    <location>
        <begin position="66"/>
        <end position="93"/>
    </location>
</feature>
<reference evidence="15 16" key="1">
    <citation type="journal article" date="2014" name="PLoS ONE">
        <title>De novo Genome Assembly of the Fungal Plant Pathogen Pyrenophora semeniperda.</title>
        <authorList>
            <person name="Soliai M.M."/>
            <person name="Meyer S.E."/>
            <person name="Udall J.A."/>
            <person name="Elzinga D.E."/>
            <person name="Hermansen R.A."/>
            <person name="Bodily P.M."/>
            <person name="Hart A.A."/>
            <person name="Coleman C.E."/>
        </authorList>
    </citation>
    <scope>NUCLEOTIDE SEQUENCE [LARGE SCALE GENOMIC DNA]</scope>
    <source>
        <strain evidence="15 16">CCB06</strain>
        <tissue evidence="15">Mycelium</tissue>
    </source>
</reference>
<keyword evidence="10" id="KW-0906">Nuclear pore complex</keyword>
<dbReference type="GO" id="GO:0051028">
    <property type="term" value="P:mRNA transport"/>
    <property type="evidence" value="ECO:0007669"/>
    <property type="project" value="UniProtKB-KW"/>
</dbReference>
<dbReference type="AlphaFoldDB" id="A0A3M7LUY9"/>
<dbReference type="InterPro" id="IPR019049">
    <property type="entry name" value="Nucleoporin_prot_Ndc1/Nup"/>
</dbReference>
<evidence type="ECO:0000256" key="9">
    <source>
        <dbReference type="ARBA" id="ARBA00023010"/>
    </source>
</evidence>
<feature type="region of interest" description="Disordered" evidence="13">
    <location>
        <begin position="639"/>
        <end position="659"/>
    </location>
</feature>
<evidence type="ECO:0000256" key="4">
    <source>
        <dbReference type="ARBA" id="ARBA00022448"/>
    </source>
</evidence>
<dbReference type="EMBL" id="KE747806">
    <property type="protein sequence ID" value="RMZ66059.1"/>
    <property type="molecule type" value="Genomic_DNA"/>
</dbReference>
<evidence type="ECO:0000256" key="3">
    <source>
        <dbReference type="ARBA" id="ARBA00005760"/>
    </source>
</evidence>
<accession>A0A3M7LUY9</accession>
<keyword evidence="6" id="KW-0509">mRNA transport</keyword>
<dbReference type="Proteomes" id="UP000265663">
    <property type="component" value="Unassembled WGS sequence"/>
</dbReference>
<dbReference type="GO" id="GO:0005816">
    <property type="term" value="C:spindle pole body"/>
    <property type="evidence" value="ECO:0007669"/>
    <property type="project" value="TreeGrafter"/>
</dbReference>
<evidence type="ECO:0000256" key="1">
    <source>
        <dbReference type="ARBA" id="ARBA00004232"/>
    </source>
</evidence>
<comment type="similarity">
    <text evidence="3">Belongs to the NDC1 family.</text>
</comment>
<keyword evidence="4" id="KW-0813">Transport</keyword>
<evidence type="ECO:0000256" key="6">
    <source>
        <dbReference type="ARBA" id="ARBA00022816"/>
    </source>
</evidence>
<evidence type="ECO:0000256" key="2">
    <source>
        <dbReference type="ARBA" id="ARBA00004567"/>
    </source>
</evidence>
<keyword evidence="7" id="KW-0653">Protein transport</keyword>
<evidence type="ECO:0000256" key="11">
    <source>
        <dbReference type="ARBA" id="ARBA00023136"/>
    </source>
</evidence>
<organism evidence="15 16">
    <name type="scientific">Pyrenophora seminiperda CCB06</name>
    <dbReference type="NCBI Taxonomy" id="1302712"/>
    <lineage>
        <taxon>Eukaryota</taxon>
        <taxon>Fungi</taxon>
        <taxon>Dikarya</taxon>
        <taxon>Ascomycota</taxon>
        <taxon>Pezizomycotina</taxon>
        <taxon>Dothideomycetes</taxon>
        <taxon>Pleosporomycetidae</taxon>
        <taxon>Pleosporales</taxon>
        <taxon>Pleosporineae</taxon>
        <taxon>Pleosporaceae</taxon>
        <taxon>Pyrenophora</taxon>
    </lineage>
</organism>
<evidence type="ECO:0000256" key="12">
    <source>
        <dbReference type="ARBA" id="ARBA00023242"/>
    </source>
</evidence>
<dbReference type="PANTHER" id="PTHR13269:SF6">
    <property type="entry name" value="NUCLEOPORIN NDC1"/>
    <property type="match status" value="1"/>
</dbReference>
<dbReference type="PANTHER" id="PTHR13269">
    <property type="entry name" value="NUCLEOPORIN NDC1"/>
    <property type="match status" value="1"/>
</dbReference>
<feature type="transmembrane region" description="Helical" evidence="14">
    <location>
        <begin position="280"/>
        <end position="303"/>
    </location>
</feature>
<proteinExistence type="inferred from homology"/>
<dbReference type="Pfam" id="PF09531">
    <property type="entry name" value="Ndc1_Nup"/>
    <property type="match status" value="1"/>
</dbReference>
<evidence type="ECO:0000313" key="16">
    <source>
        <dbReference type="Proteomes" id="UP000265663"/>
    </source>
</evidence>
<gene>
    <name evidence="15" type="ORF">GMOD_00005126</name>
</gene>
<evidence type="ECO:0000313" key="15">
    <source>
        <dbReference type="EMBL" id="RMZ66059.1"/>
    </source>
</evidence>
<keyword evidence="9" id="KW-0811">Translocation</keyword>
<keyword evidence="5 14" id="KW-0812">Transmembrane</keyword>
<evidence type="ECO:0000256" key="10">
    <source>
        <dbReference type="ARBA" id="ARBA00023132"/>
    </source>
</evidence>
<evidence type="ECO:0000256" key="7">
    <source>
        <dbReference type="ARBA" id="ARBA00022927"/>
    </source>
</evidence>
<keyword evidence="12" id="KW-0539">Nucleus</keyword>
<dbReference type="GO" id="GO:0070762">
    <property type="term" value="C:nuclear pore transmembrane ring"/>
    <property type="evidence" value="ECO:0007669"/>
    <property type="project" value="TreeGrafter"/>
</dbReference>